<accession>A0A3M7Q3C2</accession>
<organism evidence="1 2">
    <name type="scientific">Brachionus plicatilis</name>
    <name type="common">Marine rotifer</name>
    <name type="synonym">Brachionus muelleri</name>
    <dbReference type="NCBI Taxonomy" id="10195"/>
    <lineage>
        <taxon>Eukaryota</taxon>
        <taxon>Metazoa</taxon>
        <taxon>Spiralia</taxon>
        <taxon>Gnathifera</taxon>
        <taxon>Rotifera</taxon>
        <taxon>Eurotatoria</taxon>
        <taxon>Monogononta</taxon>
        <taxon>Pseudotrocha</taxon>
        <taxon>Ploima</taxon>
        <taxon>Brachionidae</taxon>
        <taxon>Brachionus</taxon>
    </lineage>
</organism>
<reference evidence="1 2" key="1">
    <citation type="journal article" date="2018" name="Sci. Rep.">
        <title>Genomic signatures of local adaptation to the degree of environmental predictability in rotifers.</title>
        <authorList>
            <person name="Franch-Gras L."/>
            <person name="Hahn C."/>
            <person name="Garcia-Roger E.M."/>
            <person name="Carmona M.J."/>
            <person name="Serra M."/>
            <person name="Gomez A."/>
        </authorList>
    </citation>
    <scope>NUCLEOTIDE SEQUENCE [LARGE SCALE GENOMIC DNA]</scope>
    <source>
        <strain evidence="1">HYR1</strain>
    </source>
</reference>
<evidence type="ECO:0000313" key="2">
    <source>
        <dbReference type="Proteomes" id="UP000276133"/>
    </source>
</evidence>
<comment type="caution">
    <text evidence="1">The sequence shown here is derived from an EMBL/GenBank/DDBJ whole genome shotgun (WGS) entry which is preliminary data.</text>
</comment>
<dbReference type="EMBL" id="REGN01007554">
    <property type="protein sequence ID" value="RNA05950.1"/>
    <property type="molecule type" value="Genomic_DNA"/>
</dbReference>
<protein>
    <submittedName>
        <fullName evidence="1">Uncharacterized protein</fullName>
    </submittedName>
</protein>
<keyword evidence="2" id="KW-1185">Reference proteome</keyword>
<evidence type="ECO:0000313" key="1">
    <source>
        <dbReference type="EMBL" id="RNA05950.1"/>
    </source>
</evidence>
<proteinExistence type="predicted"/>
<sequence length="130" mass="14892">MAKFKSSHQSLRVSRASMRRSSVSSSFSDTLMHFLISSTGLIEIESIASESHFLRSGLISRSSFSPVFASSVKIGEKSLFSMFHNKRIYISQKQISRSYKLEKLFIRYLKNCFGHKNDLITSLSKEYFCN</sequence>
<dbReference type="Proteomes" id="UP000276133">
    <property type="component" value="Unassembled WGS sequence"/>
</dbReference>
<gene>
    <name evidence="1" type="ORF">BpHYR1_032702</name>
</gene>
<name>A0A3M7Q3C2_BRAPC</name>
<dbReference type="AlphaFoldDB" id="A0A3M7Q3C2"/>